<protein>
    <recommendedName>
        <fullName evidence="8">G-protein coupled receptors family 1 profile domain-containing protein</fullName>
    </recommendedName>
</protein>
<dbReference type="SUPFAM" id="SSF81321">
    <property type="entry name" value="Family A G protein-coupled receptor-like"/>
    <property type="match status" value="2"/>
</dbReference>
<keyword evidence="6" id="KW-0297">G-protein coupled receptor</keyword>
<dbReference type="PANTHER" id="PTHR22750">
    <property type="entry name" value="G-PROTEIN COUPLED RECEPTOR"/>
    <property type="match status" value="1"/>
</dbReference>
<feature type="domain" description="G-protein coupled receptors family 1 profile" evidence="8">
    <location>
        <begin position="10"/>
        <end position="107"/>
    </location>
</feature>
<evidence type="ECO:0000313" key="9">
    <source>
        <dbReference type="EMBL" id="CAH3119485.1"/>
    </source>
</evidence>
<dbReference type="PROSITE" id="PS00237">
    <property type="entry name" value="G_PROTEIN_RECEP_F1_1"/>
    <property type="match status" value="1"/>
</dbReference>
<keyword evidence="6" id="KW-0807">Transducer</keyword>
<dbReference type="PRINTS" id="PR00237">
    <property type="entry name" value="GPCRRHODOPSN"/>
</dbReference>
<feature type="transmembrane region" description="Helical" evidence="7">
    <location>
        <begin position="209"/>
        <end position="231"/>
    </location>
</feature>
<feature type="transmembrane region" description="Helical" evidence="7">
    <location>
        <begin position="178"/>
        <end position="203"/>
    </location>
</feature>
<reference evidence="9 10" key="1">
    <citation type="submission" date="2022-05" db="EMBL/GenBank/DDBJ databases">
        <authorList>
            <consortium name="Genoscope - CEA"/>
            <person name="William W."/>
        </authorList>
    </citation>
    <scope>NUCLEOTIDE SEQUENCE [LARGE SCALE GENOMIC DNA]</scope>
</reference>
<feature type="transmembrane region" description="Helical" evidence="7">
    <location>
        <begin position="343"/>
        <end position="362"/>
    </location>
</feature>
<dbReference type="Gene3D" id="1.20.1070.10">
    <property type="entry name" value="Rhodopsin 7-helix transmembrane proteins"/>
    <property type="match status" value="2"/>
</dbReference>
<sequence>MILSATALFGNAVILVTIWKTSSLHSASYMLLSSLAASDLAVGLVVQPPFAIFLLLRTTNRGFHRNVAFFLTLVSLMNITAIAVDRLLALQLHLRYKAIVTTFRRTYSFSVIRSISDMNLSGEDFNFKFYIQAVHELNHTVAICVINVLLSATALFGNAVILITIWKTSSLHSASYMLLSSLAVSDLFVGLVVQPLFALFLLFNNFDPVPLHISAVFLTLVSLMNVTAIAIDRFLALRLHLRYNALVTTSRVKLILICIWLFSAVVSIPYLGLKYFRPLLLLQPAIFLCLLVGNFIAYSKIYFIVRRHQSQIQLQRHPHQRQQENNGNFFSVVRLKKSAANSFLVYTLLLFCYFPYTVYVGLRRDTHGNSPTTFNTMVTLVFLNSSLNPILYCWRDRQIRTALKQLYFKVNSSIFS</sequence>
<keyword evidence="10" id="KW-1185">Reference proteome</keyword>
<feature type="domain" description="G-protein coupled receptors family 1 profile" evidence="8">
    <location>
        <begin position="157"/>
        <end position="392"/>
    </location>
</feature>
<dbReference type="GO" id="GO:0005886">
    <property type="term" value="C:plasma membrane"/>
    <property type="evidence" value="ECO:0007669"/>
    <property type="project" value="UniProtKB-SubCell"/>
</dbReference>
<dbReference type="EMBL" id="CALNXJ010000017">
    <property type="protein sequence ID" value="CAH3119485.1"/>
    <property type="molecule type" value="Genomic_DNA"/>
</dbReference>
<dbReference type="AlphaFoldDB" id="A0AAU9WMT8"/>
<feature type="transmembrane region" description="Helical" evidence="7">
    <location>
        <begin position="252"/>
        <end position="273"/>
    </location>
</feature>
<feature type="transmembrane region" description="Helical" evidence="7">
    <location>
        <begin position="285"/>
        <end position="305"/>
    </location>
</feature>
<feature type="transmembrane region" description="Helical" evidence="7">
    <location>
        <begin position="67"/>
        <end position="84"/>
    </location>
</feature>
<dbReference type="CDD" id="cd00637">
    <property type="entry name" value="7tm_classA_rhodopsin-like"/>
    <property type="match status" value="1"/>
</dbReference>
<comment type="subcellular location">
    <subcellularLocation>
        <location evidence="1">Cell membrane</location>
        <topology evidence="1">Multi-pass membrane protein</topology>
    </subcellularLocation>
</comment>
<keyword evidence="2" id="KW-1003">Cell membrane</keyword>
<accession>A0AAU9WMT8</accession>
<gene>
    <name evidence="9" type="ORF">PMEA_00008309</name>
</gene>
<evidence type="ECO:0000256" key="4">
    <source>
        <dbReference type="ARBA" id="ARBA00022989"/>
    </source>
</evidence>
<name>A0AAU9WMT8_9CNID</name>
<evidence type="ECO:0000256" key="5">
    <source>
        <dbReference type="ARBA" id="ARBA00023136"/>
    </source>
</evidence>
<organism evidence="9 10">
    <name type="scientific">Pocillopora meandrina</name>
    <dbReference type="NCBI Taxonomy" id="46732"/>
    <lineage>
        <taxon>Eukaryota</taxon>
        <taxon>Metazoa</taxon>
        <taxon>Cnidaria</taxon>
        <taxon>Anthozoa</taxon>
        <taxon>Hexacorallia</taxon>
        <taxon>Scleractinia</taxon>
        <taxon>Astrocoeniina</taxon>
        <taxon>Pocilloporidae</taxon>
        <taxon>Pocillopora</taxon>
    </lineage>
</organism>
<dbReference type="PROSITE" id="PS50262">
    <property type="entry name" value="G_PROTEIN_RECEP_F1_2"/>
    <property type="match status" value="2"/>
</dbReference>
<dbReference type="Pfam" id="PF00001">
    <property type="entry name" value="7tm_1"/>
    <property type="match status" value="2"/>
</dbReference>
<evidence type="ECO:0000259" key="8">
    <source>
        <dbReference type="PROSITE" id="PS50262"/>
    </source>
</evidence>
<evidence type="ECO:0000256" key="1">
    <source>
        <dbReference type="ARBA" id="ARBA00004651"/>
    </source>
</evidence>
<dbReference type="InterPro" id="IPR017452">
    <property type="entry name" value="GPCR_Rhodpsn_7TM"/>
</dbReference>
<evidence type="ECO:0000256" key="3">
    <source>
        <dbReference type="ARBA" id="ARBA00022692"/>
    </source>
</evidence>
<evidence type="ECO:0000256" key="2">
    <source>
        <dbReference type="ARBA" id="ARBA00022475"/>
    </source>
</evidence>
<dbReference type="InterPro" id="IPR000276">
    <property type="entry name" value="GPCR_Rhodpsn"/>
</dbReference>
<proteinExistence type="inferred from homology"/>
<comment type="caution">
    <text evidence="9">The sequence shown here is derived from an EMBL/GenBank/DDBJ whole genome shotgun (WGS) entry which is preliminary data.</text>
</comment>
<evidence type="ECO:0000256" key="6">
    <source>
        <dbReference type="RuleBase" id="RU000688"/>
    </source>
</evidence>
<keyword evidence="3 6" id="KW-0812">Transmembrane</keyword>
<evidence type="ECO:0000256" key="7">
    <source>
        <dbReference type="SAM" id="Phobius"/>
    </source>
</evidence>
<keyword evidence="5 7" id="KW-0472">Membrane</keyword>
<comment type="similarity">
    <text evidence="6">Belongs to the G-protein coupled receptor 1 family.</text>
</comment>
<feature type="transmembrane region" description="Helical" evidence="7">
    <location>
        <begin position="31"/>
        <end position="55"/>
    </location>
</feature>
<dbReference type="Proteomes" id="UP001159428">
    <property type="component" value="Unassembled WGS sequence"/>
</dbReference>
<feature type="transmembrane region" description="Helical" evidence="7">
    <location>
        <begin position="140"/>
        <end position="166"/>
    </location>
</feature>
<feature type="transmembrane region" description="Helical" evidence="7">
    <location>
        <begin position="374"/>
        <end position="394"/>
    </location>
</feature>
<dbReference type="SMART" id="SM01381">
    <property type="entry name" value="7TM_GPCR_Srsx"/>
    <property type="match status" value="1"/>
</dbReference>
<evidence type="ECO:0000313" key="10">
    <source>
        <dbReference type="Proteomes" id="UP001159428"/>
    </source>
</evidence>
<keyword evidence="6" id="KW-0675">Receptor</keyword>
<dbReference type="GO" id="GO:0004930">
    <property type="term" value="F:G protein-coupled receptor activity"/>
    <property type="evidence" value="ECO:0007669"/>
    <property type="project" value="UniProtKB-KW"/>
</dbReference>
<keyword evidence="4 7" id="KW-1133">Transmembrane helix</keyword>